<dbReference type="RefSeq" id="WP_132370748.1">
    <property type="nucleotide sequence ID" value="NZ_SMAN01000002.1"/>
</dbReference>
<evidence type="ECO:0000313" key="1">
    <source>
        <dbReference type="EMBL" id="TCT26385.1"/>
    </source>
</evidence>
<accession>A0A4R3NCB8</accession>
<name>A0A4R3NCB8_9BACI</name>
<comment type="caution">
    <text evidence="1">The sequence shown here is derived from an EMBL/GenBank/DDBJ whole genome shotgun (WGS) entry which is preliminary data.</text>
</comment>
<proteinExistence type="predicted"/>
<dbReference type="AlphaFoldDB" id="A0A4R3NCB8"/>
<evidence type="ECO:0000313" key="2">
    <source>
        <dbReference type="Proteomes" id="UP000294650"/>
    </source>
</evidence>
<dbReference type="OrthoDB" id="3187421at2"/>
<protein>
    <submittedName>
        <fullName evidence="1">Uncharacterized protein</fullName>
    </submittedName>
</protein>
<organism evidence="1 2">
    <name type="scientific">Melghiribacillus thermohalophilus</name>
    <dbReference type="NCBI Taxonomy" id="1324956"/>
    <lineage>
        <taxon>Bacteria</taxon>
        <taxon>Bacillati</taxon>
        <taxon>Bacillota</taxon>
        <taxon>Bacilli</taxon>
        <taxon>Bacillales</taxon>
        <taxon>Bacillaceae</taxon>
        <taxon>Melghiribacillus</taxon>
    </lineage>
</organism>
<dbReference type="EMBL" id="SMAN01000002">
    <property type="protein sequence ID" value="TCT26385.1"/>
    <property type="molecule type" value="Genomic_DNA"/>
</dbReference>
<reference evidence="1 2" key="1">
    <citation type="submission" date="2019-03" db="EMBL/GenBank/DDBJ databases">
        <title>Genomic Encyclopedia of Type Strains, Phase IV (KMG-IV): sequencing the most valuable type-strain genomes for metagenomic binning, comparative biology and taxonomic classification.</title>
        <authorList>
            <person name="Goeker M."/>
        </authorList>
    </citation>
    <scope>NUCLEOTIDE SEQUENCE [LARGE SCALE GENOMIC DNA]</scope>
    <source>
        <strain evidence="1 2">DSM 25894</strain>
    </source>
</reference>
<keyword evidence="2" id="KW-1185">Reference proteome</keyword>
<gene>
    <name evidence="1" type="ORF">EDD68_10287</name>
</gene>
<sequence length="110" mass="12405">MSKKENKNTVEAQASDTIYINPGDRLVDGDKMNFLSGYAFIHARNDSSDGAVMGVHIMETTYWDEPVEEWFLDPGEYVYIPKLAVPKDTLYLRLSSYSRDAKGFGTLTTV</sequence>
<dbReference type="Proteomes" id="UP000294650">
    <property type="component" value="Unassembled WGS sequence"/>
</dbReference>